<evidence type="ECO:0000256" key="1">
    <source>
        <dbReference type="SAM" id="Phobius"/>
    </source>
</evidence>
<accession>A0ABV7YQM4</accession>
<feature type="domain" description="Putative Flp pilus-assembly TadG-like N-terminal" evidence="2">
    <location>
        <begin position="9"/>
        <end position="53"/>
    </location>
</feature>
<keyword evidence="4" id="KW-1185">Reference proteome</keyword>
<dbReference type="InterPro" id="IPR028087">
    <property type="entry name" value="Tad_N"/>
</dbReference>
<feature type="transmembrane region" description="Helical" evidence="1">
    <location>
        <begin position="12"/>
        <end position="30"/>
    </location>
</feature>
<dbReference type="Pfam" id="PF13400">
    <property type="entry name" value="Tad"/>
    <property type="match status" value="1"/>
</dbReference>
<gene>
    <name evidence="3" type="ORF">ACFOUW_36405</name>
</gene>
<protein>
    <submittedName>
        <fullName evidence="3">Pilus assembly protein TadG-related protein</fullName>
    </submittedName>
</protein>
<keyword evidence="1" id="KW-0812">Transmembrane</keyword>
<sequence length="144" mass="14969">MRRMADERGQMTVLIIGFGVIIILLMVVVFDASQVFIYRRGLAAIADGAALAATNGIDDEAIYTGGVIGNKVVLSEELARIEVQAYMQDVADDSINCDVTGINAAEVTVDCEGTAHLPIVNAISGAGALTVYAEASAETFATAG</sequence>
<keyword evidence="1" id="KW-1133">Transmembrane helix</keyword>
<evidence type="ECO:0000313" key="4">
    <source>
        <dbReference type="Proteomes" id="UP001595699"/>
    </source>
</evidence>
<organism evidence="3 4">
    <name type="scientific">Tenggerimyces flavus</name>
    <dbReference type="NCBI Taxonomy" id="1708749"/>
    <lineage>
        <taxon>Bacteria</taxon>
        <taxon>Bacillati</taxon>
        <taxon>Actinomycetota</taxon>
        <taxon>Actinomycetes</taxon>
        <taxon>Propionibacteriales</taxon>
        <taxon>Nocardioidaceae</taxon>
        <taxon>Tenggerimyces</taxon>
    </lineage>
</organism>
<comment type="caution">
    <text evidence="3">The sequence shown here is derived from an EMBL/GenBank/DDBJ whole genome shotgun (WGS) entry which is preliminary data.</text>
</comment>
<keyword evidence="1" id="KW-0472">Membrane</keyword>
<reference evidence="4" key="1">
    <citation type="journal article" date="2019" name="Int. J. Syst. Evol. Microbiol.">
        <title>The Global Catalogue of Microorganisms (GCM) 10K type strain sequencing project: providing services to taxonomists for standard genome sequencing and annotation.</title>
        <authorList>
            <consortium name="The Broad Institute Genomics Platform"/>
            <consortium name="The Broad Institute Genome Sequencing Center for Infectious Disease"/>
            <person name="Wu L."/>
            <person name="Ma J."/>
        </authorList>
    </citation>
    <scope>NUCLEOTIDE SEQUENCE [LARGE SCALE GENOMIC DNA]</scope>
    <source>
        <strain evidence="4">CGMCC 4.7241</strain>
    </source>
</reference>
<name>A0ABV7YQM4_9ACTN</name>
<evidence type="ECO:0000259" key="2">
    <source>
        <dbReference type="Pfam" id="PF13400"/>
    </source>
</evidence>
<dbReference type="EMBL" id="JBHRZH010000051">
    <property type="protein sequence ID" value="MFC3766359.1"/>
    <property type="molecule type" value="Genomic_DNA"/>
</dbReference>
<proteinExistence type="predicted"/>
<dbReference type="Proteomes" id="UP001595699">
    <property type="component" value="Unassembled WGS sequence"/>
</dbReference>
<evidence type="ECO:0000313" key="3">
    <source>
        <dbReference type="EMBL" id="MFC3766359.1"/>
    </source>
</evidence>
<dbReference type="RefSeq" id="WP_239553848.1">
    <property type="nucleotide sequence ID" value="NZ_JAFBCM010000001.1"/>
</dbReference>